<organism evidence="3 4">
    <name type="scientific">Notoacmeibacter marinus</name>
    <dbReference type="NCBI Taxonomy" id="1876515"/>
    <lineage>
        <taxon>Bacteria</taxon>
        <taxon>Pseudomonadati</taxon>
        <taxon>Pseudomonadota</taxon>
        <taxon>Alphaproteobacteria</taxon>
        <taxon>Hyphomicrobiales</taxon>
        <taxon>Notoacmeibacteraceae</taxon>
        <taxon>Notoacmeibacter</taxon>
    </lineage>
</organism>
<reference evidence="4" key="1">
    <citation type="journal article" date="2017" name="Int. J. Syst. Evol. Microbiol.">
        <title>Notoacmeibacter marinus gen. nov., sp. nov., isolated from the gut of a limpet and proposal of Notoacmeibacteraceae fam. nov. in the order Rhizobiales of the class Alphaproteobacteria.</title>
        <authorList>
            <person name="Huang Z."/>
            <person name="Guo F."/>
            <person name="Lai Q."/>
        </authorList>
    </citation>
    <scope>NUCLEOTIDE SEQUENCE [LARGE SCALE GENOMIC DNA]</scope>
    <source>
        <strain evidence="4">XMTR2A4</strain>
    </source>
</reference>
<keyword evidence="1" id="KW-0472">Membrane</keyword>
<evidence type="ECO:0008006" key="5">
    <source>
        <dbReference type="Google" id="ProtNLM"/>
    </source>
</evidence>
<comment type="caution">
    <text evidence="3">The sequence shown here is derived from an EMBL/GenBank/DDBJ whole genome shotgun (WGS) entry which is preliminary data.</text>
</comment>
<dbReference type="NCBIfam" id="TIGR02186">
    <property type="entry name" value="alph_Pro_TM"/>
    <property type="match status" value="1"/>
</dbReference>
<dbReference type="EMBL" id="NBYO01000001">
    <property type="protein sequence ID" value="OXT01691.1"/>
    <property type="molecule type" value="Genomic_DNA"/>
</dbReference>
<feature type="transmembrane region" description="Helical" evidence="1">
    <location>
        <begin position="238"/>
        <end position="259"/>
    </location>
</feature>
<evidence type="ECO:0000256" key="2">
    <source>
        <dbReference type="SAM" id="SignalP"/>
    </source>
</evidence>
<dbReference type="Pfam" id="PF09608">
    <property type="entry name" value="Alph_Pro_TM"/>
    <property type="match status" value="1"/>
</dbReference>
<keyword evidence="1" id="KW-1133">Transmembrane helix</keyword>
<dbReference type="InterPro" id="IPR019088">
    <property type="entry name" value="CHP02186-rel_TM"/>
</dbReference>
<protein>
    <recommendedName>
        <fullName evidence="5">TIGR02186 family protein</fullName>
    </recommendedName>
</protein>
<dbReference type="Proteomes" id="UP000215405">
    <property type="component" value="Unassembled WGS sequence"/>
</dbReference>
<evidence type="ECO:0000313" key="3">
    <source>
        <dbReference type="EMBL" id="OXT01691.1"/>
    </source>
</evidence>
<dbReference type="RefSeq" id="WP_094075661.1">
    <property type="nucleotide sequence ID" value="NZ_NBYO01000001.1"/>
</dbReference>
<gene>
    <name evidence="3" type="ORF">B7H23_01645</name>
</gene>
<feature type="chain" id="PRO_5012827794" description="TIGR02186 family protein" evidence="2">
    <location>
        <begin position="20"/>
        <end position="262"/>
    </location>
</feature>
<keyword evidence="2" id="KW-0732">Signal</keyword>
<sequence length="262" mass="28067">MIRLVALLIWLLAPGIALAQSNVPDVIGPQPKIQIGLSTDTIFITSDFTGAVLTVFGAVTNTSGSPEATDSAYTIAVTLEGPREKAVVRKKSRVFGIWVNTHSEELKNVPLSYSIATSSRIGGPAGNTVLTDLGIGVEAIAAGTLQKEAELADFVEALRRQRIESGLYTQNDDAVQFLSGPLFRASLSLPAEIPVGLHVVEAFMFANGKLIDQVSLPLRIAKSDWEQTISRAARNNSLIYGLLAVILAVVTGWLGRIVFKRD</sequence>
<dbReference type="AlphaFoldDB" id="A0A231V0X7"/>
<accession>A0A231V0X7</accession>
<evidence type="ECO:0000256" key="1">
    <source>
        <dbReference type="SAM" id="Phobius"/>
    </source>
</evidence>
<evidence type="ECO:0000313" key="4">
    <source>
        <dbReference type="Proteomes" id="UP000215405"/>
    </source>
</evidence>
<keyword evidence="1" id="KW-0812">Transmembrane</keyword>
<proteinExistence type="predicted"/>
<name>A0A231V0X7_9HYPH</name>
<feature type="signal peptide" evidence="2">
    <location>
        <begin position="1"/>
        <end position="19"/>
    </location>
</feature>
<keyword evidence="4" id="KW-1185">Reference proteome</keyword>